<sequence length="109" mass="12571">MLEDLASFFDSGNVTSTDVDRTLSKINEIRDKSDQFINTQRPAEFDALHHVHISTLMEIDALDRILTDMKEPIHPLQVTNARVYYENAVLSHKLMEREYLSVTEDLGIH</sequence>
<comment type="caution">
    <text evidence="1">The sequence shown here is derived from an EMBL/GenBank/DDBJ whole genome shotgun (WGS) entry which is preliminary data.</text>
</comment>
<evidence type="ECO:0000313" key="2">
    <source>
        <dbReference type="Proteomes" id="UP000018890"/>
    </source>
</evidence>
<dbReference type="Proteomes" id="UP000018890">
    <property type="component" value="Unassembled WGS sequence"/>
</dbReference>
<dbReference type="EMBL" id="BAUT01000122">
    <property type="protein sequence ID" value="GAE28551.1"/>
    <property type="molecule type" value="Genomic_DNA"/>
</dbReference>
<gene>
    <name evidence="1" type="ORF">JCM9140_4796</name>
</gene>
<accession>W4Q917</accession>
<keyword evidence="2" id="KW-1185">Reference proteome</keyword>
<protein>
    <submittedName>
        <fullName evidence="1">Uncharacterized protein</fullName>
    </submittedName>
</protein>
<reference evidence="1" key="1">
    <citation type="journal article" date="2014" name="Genome Announc.">
        <title>Draft Genome Sequences of Three Alkaliphilic Bacillus Strains, Bacillus wakoensis JCM 9140T, Bacillus akibai JCM 9157T, and Bacillus hemicellulosilyticus JCM 9152T.</title>
        <authorList>
            <person name="Yuki M."/>
            <person name="Oshima K."/>
            <person name="Suda W."/>
            <person name="Oshida Y."/>
            <person name="Kitamura K."/>
            <person name="Iida T."/>
            <person name="Hattori M."/>
            <person name="Ohkuma M."/>
        </authorList>
    </citation>
    <scope>NUCLEOTIDE SEQUENCE [LARGE SCALE GENOMIC DNA]</scope>
    <source>
        <strain evidence="1">JCM 9140</strain>
    </source>
</reference>
<name>W4Q917_9BACI</name>
<dbReference type="RefSeq" id="WP_034751499.1">
    <property type="nucleotide sequence ID" value="NZ_BAUT01000122.1"/>
</dbReference>
<dbReference type="OrthoDB" id="2885125at2"/>
<organism evidence="1 2">
    <name type="scientific">Halalkalibacter wakoensis JCM 9140</name>
    <dbReference type="NCBI Taxonomy" id="1236970"/>
    <lineage>
        <taxon>Bacteria</taxon>
        <taxon>Bacillati</taxon>
        <taxon>Bacillota</taxon>
        <taxon>Bacilli</taxon>
        <taxon>Bacillales</taxon>
        <taxon>Bacillaceae</taxon>
        <taxon>Halalkalibacter</taxon>
    </lineage>
</organism>
<proteinExistence type="predicted"/>
<dbReference type="AlphaFoldDB" id="W4Q917"/>
<evidence type="ECO:0000313" key="1">
    <source>
        <dbReference type="EMBL" id="GAE28551.1"/>
    </source>
</evidence>